<protein>
    <submittedName>
        <fullName evidence="2">Uncharacterized protein</fullName>
    </submittedName>
</protein>
<evidence type="ECO:0000313" key="3">
    <source>
        <dbReference type="Proteomes" id="UP000460132"/>
    </source>
</evidence>
<evidence type="ECO:0000313" key="2">
    <source>
        <dbReference type="EMBL" id="MYN53783.1"/>
    </source>
</evidence>
<keyword evidence="1" id="KW-0812">Transmembrane</keyword>
<dbReference type="EMBL" id="WWFF01000006">
    <property type="protein sequence ID" value="MYN53783.1"/>
    <property type="molecule type" value="Genomic_DNA"/>
</dbReference>
<gene>
    <name evidence="2" type="ORF">GTK63_05520</name>
</gene>
<organism evidence="2 3">
    <name type="scientific">Lactobacillus crispatus</name>
    <dbReference type="NCBI Taxonomy" id="47770"/>
    <lineage>
        <taxon>Bacteria</taxon>
        <taxon>Bacillati</taxon>
        <taxon>Bacillota</taxon>
        <taxon>Bacilli</taxon>
        <taxon>Lactobacillales</taxon>
        <taxon>Lactobacillaceae</taxon>
        <taxon>Lactobacillus</taxon>
    </lineage>
</organism>
<evidence type="ECO:0000256" key="1">
    <source>
        <dbReference type="SAM" id="Phobius"/>
    </source>
</evidence>
<feature type="transmembrane region" description="Helical" evidence="1">
    <location>
        <begin position="43"/>
        <end position="68"/>
    </location>
</feature>
<feature type="transmembrane region" description="Helical" evidence="1">
    <location>
        <begin position="12"/>
        <end position="31"/>
    </location>
</feature>
<sequence length="182" mass="20570">MKEKIINPFIMLLPAIFTLTLVALGLIWLFLIQLTGPLAILKIFLPIARIANVISGIGFVVCLVVLLVKGNLKAYIRSITPTIYLHDNLKVHARVSDYKNDRQPLSSVEREYNSCVFNSYIFLEEKTLTVVVTVPRGGEAQEILKKRLVTLRKDLVPRFSNYSFDGEFEQVGGFMILQGSRN</sequence>
<dbReference type="RefSeq" id="WP_160811098.1">
    <property type="nucleotide sequence ID" value="NZ_WWFF01000006.1"/>
</dbReference>
<proteinExistence type="predicted"/>
<name>A0A7X4KTC2_9LACO</name>
<dbReference type="AlphaFoldDB" id="A0A7X4KTC2"/>
<accession>A0A7X4KTC2</accession>
<reference evidence="2 3" key="1">
    <citation type="submission" date="2020-01" db="EMBL/GenBank/DDBJ databases">
        <title>Vaginal microbiome of pregnant Indian women: Insights into the genome of dominants Lactobacillus species.</title>
        <authorList>
            <person name="Das B."/>
            <person name="Mehta O."/>
            <person name="Ghosh T.S."/>
            <person name="Kothidar A."/>
            <person name="Gowtham M.R."/>
            <person name="Mitra R."/>
            <person name="Kshetrapal P."/>
            <person name="Wadhwa N."/>
            <person name="Thiruvengadam R."/>
            <person name="Nair G.B."/>
            <person name="Bhatnagar S."/>
            <person name="Pore S."/>
        </authorList>
    </citation>
    <scope>NUCLEOTIDE SEQUENCE [LARGE SCALE GENOMIC DNA]</scope>
    <source>
        <strain evidence="2 3">Indica2</strain>
    </source>
</reference>
<comment type="caution">
    <text evidence="2">The sequence shown here is derived from an EMBL/GenBank/DDBJ whole genome shotgun (WGS) entry which is preliminary data.</text>
</comment>
<keyword evidence="1" id="KW-1133">Transmembrane helix</keyword>
<dbReference type="Proteomes" id="UP000460132">
    <property type="component" value="Unassembled WGS sequence"/>
</dbReference>
<keyword evidence="1" id="KW-0472">Membrane</keyword>